<comment type="cofactor">
    <cofactor evidence="1">
        <name>Mg(2+)</name>
        <dbReference type="ChEBI" id="CHEBI:18420"/>
    </cofactor>
</comment>
<dbReference type="CDD" id="cd00685">
    <property type="entry name" value="Trans_IPPS_HT"/>
    <property type="match status" value="1"/>
</dbReference>
<evidence type="ECO:0000313" key="12">
    <source>
        <dbReference type="EMBL" id="GAT55622.1"/>
    </source>
</evidence>
<organism evidence="12 13">
    <name type="scientific">Mycena chlorophos</name>
    <name type="common">Agaric fungus</name>
    <name type="synonym">Agaricus chlorophos</name>
    <dbReference type="NCBI Taxonomy" id="658473"/>
    <lineage>
        <taxon>Eukaryota</taxon>
        <taxon>Fungi</taxon>
        <taxon>Dikarya</taxon>
        <taxon>Basidiomycota</taxon>
        <taxon>Agaricomycotina</taxon>
        <taxon>Agaricomycetes</taxon>
        <taxon>Agaricomycetidae</taxon>
        <taxon>Agaricales</taxon>
        <taxon>Marasmiineae</taxon>
        <taxon>Mycenaceae</taxon>
        <taxon>Mycena</taxon>
    </lineage>
</organism>
<comment type="similarity">
    <text evidence="2 11">Belongs to the FPP/GGPP synthase family.</text>
</comment>
<protein>
    <recommendedName>
        <fullName evidence="9">(2E,6E)-farnesyl diphosphate synthase</fullName>
    </recommendedName>
    <alternativeName>
        <fullName evidence="8">Dimethylallyltranstransferase</fullName>
    </alternativeName>
    <alternativeName>
        <fullName evidence="7">Farnesyl diphosphate synthase</fullName>
    </alternativeName>
    <alternativeName>
        <fullName evidence="5">Farnesyltranstransferase</fullName>
    </alternativeName>
    <alternativeName>
        <fullName evidence="10">Geranylgeranyl diphosphate synthase</fullName>
    </alternativeName>
    <alternativeName>
        <fullName evidence="6">Geranyltranstransferase</fullName>
    </alternativeName>
</protein>
<dbReference type="InterPro" id="IPR033749">
    <property type="entry name" value="Polyprenyl_synt_CS"/>
</dbReference>
<dbReference type="PANTHER" id="PTHR12001:SF44">
    <property type="entry name" value="GERANYLGERANYL PYROPHOSPHATE SYNTHASE"/>
    <property type="match status" value="1"/>
</dbReference>
<sequence>MSLYDNILSRLSTASAQWPAEQEERVLAPYTYLTQIPGKDSSGKVLAAFNTWINAPRAKLQHISKILAMLHDASLMIDDIEDESPLRRGQPVAHQVYGVPQTINAANYVYFLAYQEILSLVTPNSTLSPVELMSSINAELLSLHRGQGLDLFWRDTFSCPSEEEYMTMVNDKTSGLLRAGVKLLQACGTANLETDYMPLVNLIGVFYQIRDDYSNLRNQDYTSQKGFAEDLTEGKFSFPVVHGIQADTSNRELLDILKKRPKTPTLKIQAISYLDNRTKSFEYTRLVLRKIEDQIRAEVERLGGNEGLKVVMDYLVATIGD</sequence>
<dbReference type="InterPro" id="IPR008949">
    <property type="entry name" value="Isoprenoid_synthase_dom_sf"/>
</dbReference>
<evidence type="ECO:0000256" key="8">
    <source>
        <dbReference type="ARBA" id="ARBA00032448"/>
    </source>
</evidence>
<keyword evidence="13" id="KW-1185">Reference proteome</keyword>
<evidence type="ECO:0000256" key="3">
    <source>
        <dbReference type="ARBA" id="ARBA00022723"/>
    </source>
</evidence>
<accession>A0ABQ0LX26</accession>
<dbReference type="PROSITE" id="PS00444">
    <property type="entry name" value="POLYPRENYL_SYNTHASE_2"/>
    <property type="match status" value="1"/>
</dbReference>
<name>A0ABQ0LX26_MYCCL</name>
<dbReference type="PANTHER" id="PTHR12001">
    <property type="entry name" value="GERANYLGERANYL PYROPHOSPHATE SYNTHASE"/>
    <property type="match status" value="1"/>
</dbReference>
<evidence type="ECO:0000256" key="4">
    <source>
        <dbReference type="ARBA" id="ARBA00022842"/>
    </source>
</evidence>
<evidence type="ECO:0000313" key="13">
    <source>
        <dbReference type="Proteomes" id="UP000815677"/>
    </source>
</evidence>
<evidence type="ECO:0000256" key="11">
    <source>
        <dbReference type="RuleBase" id="RU004466"/>
    </source>
</evidence>
<dbReference type="SFLD" id="SFLDS00005">
    <property type="entry name" value="Isoprenoid_Synthase_Type_I"/>
    <property type="match status" value="1"/>
</dbReference>
<evidence type="ECO:0000256" key="2">
    <source>
        <dbReference type="ARBA" id="ARBA00006706"/>
    </source>
</evidence>
<gene>
    <name evidence="12" type="ORF">MCHLO_12365</name>
</gene>
<dbReference type="Proteomes" id="UP000815677">
    <property type="component" value="Unassembled WGS sequence"/>
</dbReference>
<dbReference type="Pfam" id="PF00348">
    <property type="entry name" value="polyprenyl_synt"/>
    <property type="match status" value="1"/>
</dbReference>
<keyword evidence="11" id="KW-0808">Transferase</keyword>
<evidence type="ECO:0000256" key="6">
    <source>
        <dbReference type="ARBA" id="ARBA00032380"/>
    </source>
</evidence>
<dbReference type="EMBL" id="DF849045">
    <property type="protein sequence ID" value="GAT55622.1"/>
    <property type="molecule type" value="Genomic_DNA"/>
</dbReference>
<dbReference type="PROSITE" id="PS00723">
    <property type="entry name" value="POLYPRENYL_SYNTHASE_1"/>
    <property type="match status" value="1"/>
</dbReference>
<dbReference type="Gene3D" id="1.10.600.10">
    <property type="entry name" value="Farnesyl Diphosphate Synthase"/>
    <property type="match status" value="1"/>
</dbReference>
<keyword evidence="3" id="KW-0479">Metal-binding</keyword>
<dbReference type="SUPFAM" id="SSF48576">
    <property type="entry name" value="Terpenoid synthases"/>
    <property type="match status" value="1"/>
</dbReference>
<evidence type="ECO:0000256" key="5">
    <source>
        <dbReference type="ARBA" id="ARBA00032052"/>
    </source>
</evidence>
<evidence type="ECO:0000256" key="1">
    <source>
        <dbReference type="ARBA" id="ARBA00001946"/>
    </source>
</evidence>
<keyword evidence="4" id="KW-0460">Magnesium</keyword>
<reference evidence="12" key="1">
    <citation type="submission" date="2014-09" db="EMBL/GenBank/DDBJ databases">
        <title>Genome sequence of the luminous mushroom Mycena chlorophos for searching fungal bioluminescence genes.</title>
        <authorList>
            <person name="Tanaka Y."/>
            <person name="Kasuga D."/>
            <person name="Oba Y."/>
            <person name="Hase S."/>
            <person name="Sato K."/>
            <person name="Oba Y."/>
            <person name="Sakakibara Y."/>
        </authorList>
    </citation>
    <scope>NUCLEOTIDE SEQUENCE</scope>
</reference>
<dbReference type="InterPro" id="IPR000092">
    <property type="entry name" value="Polyprenyl_synt"/>
</dbReference>
<evidence type="ECO:0000256" key="9">
    <source>
        <dbReference type="ARBA" id="ARBA00032873"/>
    </source>
</evidence>
<evidence type="ECO:0000256" key="10">
    <source>
        <dbReference type="ARBA" id="ARBA00033096"/>
    </source>
</evidence>
<proteinExistence type="inferred from homology"/>
<evidence type="ECO:0000256" key="7">
    <source>
        <dbReference type="ARBA" id="ARBA00032424"/>
    </source>
</evidence>